<accession>A0A8S3XDD6</accession>
<dbReference type="EMBL" id="CAJQZP010001125">
    <property type="protein sequence ID" value="CAG5018767.1"/>
    <property type="molecule type" value="Genomic_DNA"/>
</dbReference>
<name>A0A8S3XDD6_PARAO</name>
<sequence>MSSSGVYFTSSAATVAVKACDAQPLKLARRSRQGLRGAAVKARETQPSGLVWQRKVAPTGLLISQGERKRAFHPSSIGRYQSARNFLPEVWFLRLEHDQIQGDPKEASHVSSFDLLKVNNHLEGLVSKSYNQTLLERADELTETLTHVLSKHRQILMKGIKSLTAKHPGAYEAIKQVFLIESQFKEISDDVLQITCARRAEVIEIQRKAFKPKEQHHVMKLSEIPPSETHLFDEDLLSKFLD</sequence>
<organism evidence="1 2">
    <name type="scientific">Parnassius apollo</name>
    <name type="common">Apollo butterfly</name>
    <name type="synonym">Papilio apollo</name>
    <dbReference type="NCBI Taxonomy" id="110799"/>
    <lineage>
        <taxon>Eukaryota</taxon>
        <taxon>Metazoa</taxon>
        <taxon>Ecdysozoa</taxon>
        <taxon>Arthropoda</taxon>
        <taxon>Hexapoda</taxon>
        <taxon>Insecta</taxon>
        <taxon>Pterygota</taxon>
        <taxon>Neoptera</taxon>
        <taxon>Endopterygota</taxon>
        <taxon>Lepidoptera</taxon>
        <taxon>Glossata</taxon>
        <taxon>Ditrysia</taxon>
        <taxon>Papilionoidea</taxon>
        <taxon>Papilionidae</taxon>
        <taxon>Parnassiinae</taxon>
        <taxon>Parnassini</taxon>
        <taxon>Parnassius</taxon>
        <taxon>Parnassius</taxon>
    </lineage>
</organism>
<proteinExistence type="predicted"/>
<evidence type="ECO:0000313" key="2">
    <source>
        <dbReference type="Proteomes" id="UP000691718"/>
    </source>
</evidence>
<protein>
    <submittedName>
        <fullName evidence="1">(apollo) hypothetical protein</fullName>
    </submittedName>
</protein>
<comment type="caution">
    <text evidence="1">The sequence shown here is derived from an EMBL/GenBank/DDBJ whole genome shotgun (WGS) entry which is preliminary data.</text>
</comment>
<reference evidence="1" key="1">
    <citation type="submission" date="2021-04" db="EMBL/GenBank/DDBJ databases">
        <authorList>
            <person name="Tunstrom K."/>
        </authorList>
    </citation>
    <scope>NUCLEOTIDE SEQUENCE</scope>
</reference>
<dbReference type="OrthoDB" id="6931316at2759"/>
<evidence type="ECO:0000313" key="1">
    <source>
        <dbReference type="EMBL" id="CAG5018767.1"/>
    </source>
</evidence>
<keyword evidence="2" id="KW-1185">Reference proteome</keyword>
<dbReference type="Proteomes" id="UP000691718">
    <property type="component" value="Unassembled WGS sequence"/>
</dbReference>
<dbReference type="AlphaFoldDB" id="A0A8S3XDD6"/>
<gene>
    <name evidence="1" type="ORF">PAPOLLO_LOCUS16936</name>
</gene>